<dbReference type="PANTHER" id="PTHR30269:SF37">
    <property type="entry name" value="MEMBRANE TRANSPORTER PROTEIN"/>
    <property type="match status" value="1"/>
</dbReference>
<gene>
    <name evidence="9" type="ORF">GCM10023198_50870</name>
</gene>
<evidence type="ECO:0000256" key="2">
    <source>
        <dbReference type="ARBA" id="ARBA00009142"/>
    </source>
</evidence>
<evidence type="ECO:0000313" key="10">
    <source>
        <dbReference type="Proteomes" id="UP001500843"/>
    </source>
</evidence>
<feature type="transmembrane region" description="Helical" evidence="8">
    <location>
        <begin position="199"/>
        <end position="217"/>
    </location>
</feature>
<dbReference type="InterPro" id="IPR002781">
    <property type="entry name" value="TM_pro_TauE-like"/>
</dbReference>
<dbReference type="InterPro" id="IPR052017">
    <property type="entry name" value="TSUP"/>
</dbReference>
<evidence type="ECO:0000313" key="9">
    <source>
        <dbReference type="EMBL" id="GAA4720753.1"/>
    </source>
</evidence>
<proteinExistence type="inferred from homology"/>
<keyword evidence="3" id="KW-0813">Transport</keyword>
<feature type="transmembrane region" description="Helical" evidence="8">
    <location>
        <begin position="229"/>
        <end position="246"/>
    </location>
</feature>
<evidence type="ECO:0000256" key="4">
    <source>
        <dbReference type="ARBA" id="ARBA00022475"/>
    </source>
</evidence>
<dbReference type="EMBL" id="BAABHM010000035">
    <property type="protein sequence ID" value="GAA4720753.1"/>
    <property type="molecule type" value="Genomic_DNA"/>
</dbReference>
<keyword evidence="7 8" id="KW-0472">Membrane</keyword>
<keyword evidence="4 8" id="KW-1003">Cell membrane</keyword>
<dbReference type="Pfam" id="PF01925">
    <property type="entry name" value="TauE"/>
    <property type="match status" value="1"/>
</dbReference>
<comment type="caution">
    <text evidence="9">The sequence shown here is derived from an EMBL/GenBank/DDBJ whole genome shotgun (WGS) entry which is preliminary data.</text>
</comment>
<dbReference type="RefSeq" id="WP_253869227.1">
    <property type="nucleotide sequence ID" value="NZ_BAABHM010000035.1"/>
</dbReference>
<sequence>MHLDGGLLLSALFGLIFVSAVLQSLSGFGFALLSAPVLAATVGGAEAVSTIIITGTVCDVAILAMRRSVPRPVGREVWALAGWSVPGMLVGAWLLAALPATGLQVFVACVVIGAVVLRLRSRERGIVVRPALAVPAGLLSGALSTSTSLGGPPSVYYLVHRGLTPQAMRDTLVTVSLVRLPLSIAALVLAGTWETYEQWIPLVGAALLGQLVGARAFNAFGSARYERVVLGLLVASALVSVGALIVG</sequence>
<reference evidence="10" key="1">
    <citation type="journal article" date="2019" name="Int. J. Syst. Evol. Microbiol.">
        <title>The Global Catalogue of Microorganisms (GCM) 10K type strain sequencing project: providing services to taxonomists for standard genome sequencing and annotation.</title>
        <authorList>
            <consortium name="The Broad Institute Genomics Platform"/>
            <consortium name="The Broad Institute Genome Sequencing Center for Infectious Disease"/>
            <person name="Wu L."/>
            <person name="Ma J."/>
        </authorList>
    </citation>
    <scope>NUCLEOTIDE SEQUENCE [LARGE SCALE GENOMIC DNA]</scope>
    <source>
        <strain evidence="10">JCM 17975</strain>
    </source>
</reference>
<dbReference type="PANTHER" id="PTHR30269">
    <property type="entry name" value="TRANSMEMBRANE PROTEIN YFCA"/>
    <property type="match status" value="1"/>
</dbReference>
<evidence type="ECO:0000256" key="8">
    <source>
        <dbReference type="RuleBase" id="RU363041"/>
    </source>
</evidence>
<evidence type="ECO:0000256" key="5">
    <source>
        <dbReference type="ARBA" id="ARBA00022692"/>
    </source>
</evidence>
<feature type="transmembrane region" description="Helical" evidence="8">
    <location>
        <begin position="102"/>
        <end position="119"/>
    </location>
</feature>
<evidence type="ECO:0000256" key="7">
    <source>
        <dbReference type="ARBA" id="ARBA00023136"/>
    </source>
</evidence>
<feature type="transmembrane region" description="Helical" evidence="8">
    <location>
        <begin position="49"/>
        <end position="65"/>
    </location>
</feature>
<keyword evidence="10" id="KW-1185">Reference proteome</keyword>
<name>A0ABP8Y492_9MICO</name>
<protein>
    <recommendedName>
        <fullName evidence="8">Probable membrane transporter protein</fullName>
    </recommendedName>
</protein>
<keyword evidence="6 8" id="KW-1133">Transmembrane helix</keyword>
<feature type="transmembrane region" description="Helical" evidence="8">
    <location>
        <begin position="77"/>
        <end position="96"/>
    </location>
</feature>
<accession>A0ABP8Y492</accession>
<dbReference type="Proteomes" id="UP001500843">
    <property type="component" value="Unassembled WGS sequence"/>
</dbReference>
<evidence type="ECO:0000256" key="3">
    <source>
        <dbReference type="ARBA" id="ARBA00022448"/>
    </source>
</evidence>
<feature type="transmembrane region" description="Helical" evidence="8">
    <location>
        <begin position="171"/>
        <end position="193"/>
    </location>
</feature>
<comment type="similarity">
    <text evidence="2 8">Belongs to the 4-toluene sulfonate uptake permease (TSUP) (TC 2.A.102) family.</text>
</comment>
<organism evidence="9 10">
    <name type="scientific">Promicromonospora umidemergens</name>
    <dbReference type="NCBI Taxonomy" id="629679"/>
    <lineage>
        <taxon>Bacteria</taxon>
        <taxon>Bacillati</taxon>
        <taxon>Actinomycetota</taxon>
        <taxon>Actinomycetes</taxon>
        <taxon>Micrococcales</taxon>
        <taxon>Promicromonosporaceae</taxon>
        <taxon>Promicromonospora</taxon>
    </lineage>
</organism>
<comment type="subcellular location">
    <subcellularLocation>
        <location evidence="1 8">Cell membrane</location>
        <topology evidence="1 8">Multi-pass membrane protein</topology>
    </subcellularLocation>
</comment>
<evidence type="ECO:0000256" key="1">
    <source>
        <dbReference type="ARBA" id="ARBA00004651"/>
    </source>
</evidence>
<keyword evidence="5 8" id="KW-0812">Transmembrane</keyword>
<evidence type="ECO:0000256" key="6">
    <source>
        <dbReference type="ARBA" id="ARBA00022989"/>
    </source>
</evidence>